<dbReference type="EMBL" id="CAJFCV020000004">
    <property type="protein sequence ID" value="CAG9115902.1"/>
    <property type="molecule type" value="Genomic_DNA"/>
</dbReference>
<proteinExistence type="predicted"/>
<accession>A0A1I7RHA1</accession>
<reference evidence="5" key="1">
    <citation type="submission" date="2016-11" db="UniProtKB">
        <authorList>
            <consortium name="WormBaseParasite"/>
        </authorList>
    </citation>
    <scope>IDENTIFICATION</scope>
</reference>
<evidence type="ECO:0000313" key="4">
    <source>
        <dbReference type="Proteomes" id="UP000659654"/>
    </source>
</evidence>
<dbReference type="Proteomes" id="UP000659654">
    <property type="component" value="Unassembled WGS sequence"/>
</dbReference>
<dbReference type="OrthoDB" id="10573096at2759"/>
<reference evidence="2" key="2">
    <citation type="submission" date="2020-08" db="EMBL/GenBank/DDBJ databases">
        <authorList>
            <person name="Kikuchi T."/>
        </authorList>
    </citation>
    <scope>NUCLEOTIDE SEQUENCE</scope>
    <source>
        <strain evidence="1">Ka4C1</strain>
    </source>
</reference>
<keyword evidence="4" id="KW-1185">Reference proteome</keyword>
<dbReference type="AlphaFoldDB" id="A0A1I7RHA1"/>
<evidence type="ECO:0000313" key="1">
    <source>
        <dbReference type="EMBL" id="CAD5226471.1"/>
    </source>
</evidence>
<evidence type="ECO:0000313" key="2">
    <source>
        <dbReference type="EMBL" id="CAG9115902.1"/>
    </source>
</evidence>
<sequence>MYKKVNHSSWLLEKHLEEERRAREQDRVLFQQQLSKERYDKQCLRQKVTDNAILTRNLILYARSLEEENRRILHYISTAKKVQRNIMNQLSCQPPTKSIKIVSI</sequence>
<dbReference type="SMR" id="A0A1I7RHA1"/>
<name>A0A1I7RHA1_BURXY</name>
<organism evidence="3 5">
    <name type="scientific">Bursaphelenchus xylophilus</name>
    <name type="common">Pinewood nematode worm</name>
    <name type="synonym">Aphelenchoides xylophilus</name>
    <dbReference type="NCBI Taxonomy" id="6326"/>
    <lineage>
        <taxon>Eukaryota</taxon>
        <taxon>Metazoa</taxon>
        <taxon>Ecdysozoa</taxon>
        <taxon>Nematoda</taxon>
        <taxon>Chromadorea</taxon>
        <taxon>Rhabditida</taxon>
        <taxon>Tylenchina</taxon>
        <taxon>Tylenchomorpha</taxon>
        <taxon>Aphelenchoidea</taxon>
        <taxon>Aphelenchoididae</taxon>
        <taxon>Bursaphelenchus</taxon>
    </lineage>
</organism>
<evidence type="ECO:0000313" key="5">
    <source>
        <dbReference type="WBParaSite" id="BXY_0007800.1"/>
    </source>
</evidence>
<protein>
    <submittedName>
        <fullName evidence="1">(pine wood nematode) hypothetical protein</fullName>
    </submittedName>
</protein>
<dbReference type="EMBL" id="CAJFDI010000004">
    <property type="protein sequence ID" value="CAD5226471.1"/>
    <property type="molecule type" value="Genomic_DNA"/>
</dbReference>
<dbReference type="Proteomes" id="UP000582659">
    <property type="component" value="Unassembled WGS sequence"/>
</dbReference>
<dbReference type="Proteomes" id="UP000095284">
    <property type="component" value="Unplaced"/>
</dbReference>
<dbReference type="WBParaSite" id="BXY_0007800.1">
    <property type="protein sequence ID" value="BXY_0007800.1"/>
    <property type="gene ID" value="BXY_0007800"/>
</dbReference>
<gene>
    <name evidence="1" type="ORF">BXYJ_LOCUS9065</name>
</gene>
<evidence type="ECO:0000313" key="3">
    <source>
        <dbReference type="Proteomes" id="UP000095284"/>
    </source>
</evidence>